<name>A0ABP0DMX0_9PEZI</name>
<reference evidence="2 3" key="1">
    <citation type="submission" date="2024-01" db="EMBL/GenBank/DDBJ databases">
        <authorList>
            <person name="Allen C."/>
            <person name="Tagirdzhanova G."/>
        </authorList>
    </citation>
    <scope>NUCLEOTIDE SEQUENCE [LARGE SCALE GENOMIC DNA]</scope>
    <source>
        <strain evidence="2 3">CBS 573.63</strain>
    </source>
</reference>
<evidence type="ECO:0000256" key="1">
    <source>
        <dbReference type="SAM" id="MobiDB-lite"/>
    </source>
</evidence>
<proteinExistence type="predicted"/>
<dbReference type="Proteomes" id="UP001642501">
    <property type="component" value="Unassembled WGS sequence"/>
</dbReference>
<dbReference type="EMBL" id="CAWUOM010000061">
    <property type="protein sequence ID" value="CAK7269634.1"/>
    <property type="molecule type" value="Genomic_DNA"/>
</dbReference>
<organism evidence="2 3">
    <name type="scientific">Sporothrix epigloea</name>
    <dbReference type="NCBI Taxonomy" id="1892477"/>
    <lineage>
        <taxon>Eukaryota</taxon>
        <taxon>Fungi</taxon>
        <taxon>Dikarya</taxon>
        <taxon>Ascomycota</taxon>
        <taxon>Pezizomycotina</taxon>
        <taxon>Sordariomycetes</taxon>
        <taxon>Sordariomycetidae</taxon>
        <taxon>Ophiostomatales</taxon>
        <taxon>Ophiostomataceae</taxon>
        <taxon>Sporothrix</taxon>
    </lineage>
</organism>
<sequence>MAPVADGADGYEIVSSAPEFTVDAESATALDLSTTRLQQQATVQDTDGPASPEIPLQVAQLHLRVHEALREQKDQNKTSDSAISWPKRWLRSRQSGQQQGRGAGIWESSFDGPSTTAGIGLVGAYTTGITHKVSDNVTCSHQLVLTANTSDTATLVGPVVAGPSAAAATASNKAVGSWATKKNGKRAKLAGNMSNAPMKLMWLLNPREMLFQWAQARSEDAERLMRKKQKKEARQRRKAAARLKAKGLPQLSEEDEELAQQLQDALVGVDNSPPGAVAASTANSKAKGKAIVIENNATVGPSGQGASTITAETVPTRPLSSIHEEVGTTSSIAGHRLITQYGRIWVPLQTPHGEEESVAAAGDGASMALYIGDDGDVLDQHSGIVAPPNSVADSGCSRQPIDEQDSDSGQFQPKIVTVLDNAVGPSIIPFTKRLREISERDDRSFVTCLSQQ</sequence>
<comment type="caution">
    <text evidence="2">The sequence shown here is derived from an EMBL/GenBank/DDBJ whole genome shotgun (WGS) entry which is preliminary data.</text>
</comment>
<keyword evidence="3" id="KW-1185">Reference proteome</keyword>
<gene>
    <name evidence="2" type="ORF">SEPCBS57363_003702</name>
</gene>
<evidence type="ECO:0000313" key="3">
    <source>
        <dbReference type="Proteomes" id="UP001642501"/>
    </source>
</evidence>
<accession>A0ABP0DMX0</accession>
<feature type="region of interest" description="Disordered" evidence="1">
    <location>
        <begin position="389"/>
        <end position="410"/>
    </location>
</feature>
<evidence type="ECO:0000313" key="2">
    <source>
        <dbReference type="EMBL" id="CAK7269634.1"/>
    </source>
</evidence>
<protein>
    <submittedName>
        <fullName evidence="2">Uncharacterized protein</fullName>
    </submittedName>
</protein>
<feature type="region of interest" description="Disordered" evidence="1">
    <location>
        <begin position="89"/>
        <end position="109"/>
    </location>
</feature>